<sequence>MKKVITLMLAASGLMSFAGSALSNSACDKPRNNFDDMYCLSKVYQEADVELNKNYKKLMDKLDANGKTALKAGQIDWIKTRNNNCSRHEGDNFLVDLNCATQTTIQRAQFLQDRYRECISAGCQNSKLAQ</sequence>
<keyword evidence="4" id="KW-1185">Reference proteome</keyword>
<dbReference type="PANTHER" id="PTHR39176:SF1">
    <property type="entry name" value="PERIPLASMIC PROTEIN"/>
    <property type="match status" value="1"/>
</dbReference>
<comment type="caution">
    <text evidence="3">The sequence shown here is derived from an EMBL/GenBank/DDBJ whole genome shotgun (WGS) entry which is preliminary data.</text>
</comment>
<evidence type="ECO:0000313" key="4">
    <source>
        <dbReference type="Proteomes" id="UP001574673"/>
    </source>
</evidence>
<name>A0ABV4UF57_9RHOO</name>
<dbReference type="Pfam" id="PF07007">
    <property type="entry name" value="LprI"/>
    <property type="match status" value="1"/>
</dbReference>
<dbReference type="PANTHER" id="PTHR39176">
    <property type="entry name" value="PERIPLASMIC PROTEIN-RELATED"/>
    <property type="match status" value="1"/>
</dbReference>
<accession>A0ABV4UF57</accession>
<reference evidence="4" key="1">
    <citation type="submission" date="2024-06" db="EMBL/GenBank/DDBJ databases">
        <title>Radixoralia hellwigii gen. nov., sp nov., isolated from a root canal in the human oral cavity.</title>
        <authorList>
            <person name="Bartsch S."/>
            <person name="Wittmer A."/>
            <person name="Schulz A.-K."/>
            <person name="Neumann-Schaal M."/>
            <person name="Wolf J."/>
            <person name="Gronow S."/>
            <person name="Tennert C."/>
            <person name="Haecker G."/>
            <person name="Cieplik F."/>
            <person name="Al-Ahmad A."/>
        </authorList>
    </citation>
    <scope>NUCLEOTIDE SEQUENCE [LARGE SCALE GENOMIC DNA]</scope>
    <source>
        <strain evidence="4">Wk13</strain>
    </source>
</reference>
<feature type="signal peptide" evidence="1">
    <location>
        <begin position="1"/>
        <end position="21"/>
    </location>
</feature>
<dbReference type="Gene3D" id="1.20.1270.180">
    <property type="match status" value="1"/>
</dbReference>
<feature type="domain" description="Lysozyme inhibitor LprI-like N-terminal" evidence="2">
    <location>
        <begin position="37"/>
        <end position="111"/>
    </location>
</feature>
<dbReference type="EMBL" id="JBEUWX010000002">
    <property type="protein sequence ID" value="MFA9949695.1"/>
    <property type="molecule type" value="Genomic_DNA"/>
</dbReference>
<evidence type="ECO:0000256" key="1">
    <source>
        <dbReference type="SAM" id="SignalP"/>
    </source>
</evidence>
<keyword evidence="1" id="KW-0732">Signal</keyword>
<evidence type="ECO:0000313" key="3">
    <source>
        <dbReference type="EMBL" id="MFA9949695.1"/>
    </source>
</evidence>
<protein>
    <submittedName>
        <fullName evidence="3">Lysozyme inhibitor LprI family protein</fullName>
    </submittedName>
</protein>
<evidence type="ECO:0000259" key="2">
    <source>
        <dbReference type="Pfam" id="PF07007"/>
    </source>
</evidence>
<organism evidence="3 4">
    <name type="scientific">Dentiradicibacter hellwigii</name>
    <dbReference type="NCBI Taxonomy" id="3149053"/>
    <lineage>
        <taxon>Bacteria</taxon>
        <taxon>Pseudomonadati</taxon>
        <taxon>Pseudomonadota</taxon>
        <taxon>Betaproteobacteria</taxon>
        <taxon>Rhodocyclales</taxon>
        <taxon>Rhodocyclaceae</taxon>
        <taxon>Dentiradicibacter</taxon>
    </lineage>
</organism>
<dbReference type="RefSeq" id="WP_418890805.1">
    <property type="nucleotide sequence ID" value="NZ_JBEUWX010000002.1"/>
</dbReference>
<feature type="chain" id="PRO_5045651167" evidence="1">
    <location>
        <begin position="22"/>
        <end position="130"/>
    </location>
</feature>
<proteinExistence type="predicted"/>
<dbReference type="InterPro" id="IPR009739">
    <property type="entry name" value="LprI-like_N"/>
</dbReference>
<gene>
    <name evidence="3" type="ORF">ABCS64_05025</name>
</gene>
<dbReference type="Proteomes" id="UP001574673">
    <property type="component" value="Unassembled WGS sequence"/>
</dbReference>